<keyword evidence="3" id="KW-0067">ATP-binding</keyword>
<dbReference type="PROSITE" id="PS50110">
    <property type="entry name" value="RESPONSE_REGULATORY"/>
    <property type="match status" value="1"/>
</dbReference>
<dbReference type="InterPro" id="IPR009057">
    <property type="entry name" value="Homeodomain-like_sf"/>
</dbReference>
<keyword evidence="6" id="KW-0238">DNA-binding</keyword>
<evidence type="ECO:0000313" key="12">
    <source>
        <dbReference type="Proteomes" id="UP000254771"/>
    </source>
</evidence>
<feature type="domain" description="Response regulatory" evidence="10">
    <location>
        <begin position="5"/>
        <end position="119"/>
    </location>
</feature>
<keyword evidence="2" id="KW-0547">Nucleotide-binding</keyword>
<name>A0A370DN28_9GAMM</name>
<evidence type="ECO:0000256" key="5">
    <source>
        <dbReference type="ARBA" id="ARBA00023015"/>
    </source>
</evidence>
<dbReference type="FunFam" id="3.40.50.300:FF:000006">
    <property type="entry name" value="DNA-binding transcriptional regulator NtrC"/>
    <property type="match status" value="1"/>
</dbReference>
<reference evidence="11 12" key="1">
    <citation type="journal article" date="2018" name="ISME J.">
        <title>Endosymbiont genomes yield clues of tubeworm success.</title>
        <authorList>
            <person name="Li Y."/>
            <person name="Liles M.R."/>
            <person name="Halanych K.M."/>
        </authorList>
    </citation>
    <scope>NUCLEOTIDE SEQUENCE [LARGE SCALE GENOMIC DNA]</scope>
    <source>
        <strain evidence="11">A1462</strain>
    </source>
</reference>
<dbReference type="SUPFAM" id="SSF52172">
    <property type="entry name" value="CheY-like"/>
    <property type="match status" value="1"/>
</dbReference>
<dbReference type="Pfam" id="PF02954">
    <property type="entry name" value="HTH_8"/>
    <property type="match status" value="1"/>
</dbReference>
<evidence type="ECO:0000256" key="2">
    <source>
        <dbReference type="ARBA" id="ARBA00022741"/>
    </source>
</evidence>
<evidence type="ECO:0000259" key="10">
    <source>
        <dbReference type="PROSITE" id="PS50110"/>
    </source>
</evidence>
<dbReference type="InterPro" id="IPR027417">
    <property type="entry name" value="P-loop_NTPase"/>
</dbReference>
<dbReference type="Pfam" id="PF00158">
    <property type="entry name" value="Sigma54_activat"/>
    <property type="match status" value="1"/>
</dbReference>
<dbReference type="PRINTS" id="PR01590">
    <property type="entry name" value="HTHFIS"/>
</dbReference>
<keyword evidence="12" id="KW-1185">Reference proteome</keyword>
<keyword evidence="7" id="KW-0804">Transcription</keyword>
<sequence>MSQATVLIVEDDPALREALSDTLELAGYPVRAAEGGSAALEILRQEPVGIVVSDVQMRPMDGHRLLRRIKAGYPNLPVLLMTAFGTIEKAVHAMRDGAVDYLIKPFEAEVLVSKVAGHILSAVDKLQRGPIVEDLRSREVLELARRVSHSEATVLINGESGTGKEVFARYIHQTSERRDGPFVAINCAAIPENMLEAVLFGYEKGAFTGAYQSAAGKFEQAQGGTLLLDEISEMSMPLQAKLLRVLQEREVERLGGRKMIELDVRVLATTNRKLREEVSAGRFREDLFYRLNVFPLTLPPLRERKRDIIPLARHLISQHLLPGQSVPPFSEAAQVQLLSHDWAGNVRELENLIQRALILYNGEQIEAEDLAFESADDIEAPSVPPAAETSAGRLPEDLRSVEEQMIMDALHEGDGSRKQAAERLGISQRTLRYKIARMRNAGMAIPGRAG</sequence>
<dbReference type="SUPFAM" id="SSF46689">
    <property type="entry name" value="Homeodomain-like"/>
    <property type="match status" value="1"/>
</dbReference>
<dbReference type="GO" id="GO:0006355">
    <property type="term" value="P:regulation of DNA-templated transcription"/>
    <property type="evidence" value="ECO:0007669"/>
    <property type="project" value="InterPro"/>
</dbReference>
<dbReference type="InterPro" id="IPR001789">
    <property type="entry name" value="Sig_transdc_resp-reg_receiver"/>
</dbReference>
<dbReference type="EMBL" id="QFXE01000012">
    <property type="protein sequence ID" value="RDH85784.1"/>
    <property type="molecule type" value="Genomic_DNA"/>
</dbReference>
<evidence type="ECO:0000256" key="8">
    <source>
        <dbReference type="PROSITE-ProRule" id="PRU00169"/>
    </source>
</evidence>
<evidence type="ECO:0000256" key="1">
    <source>
        <dbReference type="ARBA" id="ARBA00022553"/>
    </source>
</evidence>
<proteinExistence type="predicted"/>
<dbReference type="SMART" id="SM00448">
    <property type="entry name" value="REC"/>
    <property type="match status" value="1"/>
</dbReference>
<dbReference type="Proteomes" id="UP000254771">
    <property type="component" value="Unassembled WGS sequence"/>
</dbReference>
<protein>
    <submittedName>
        <fullName evidence="11">Sigma-54-dependent Fis family transcriptional regulator</fullName>
    </submittedName>
</protein>
<comment type="caution">
    <text evidence="11">The sequence shown here is derived from an EMBL/GenBank/DDBJ whole genome shotgun (WGS) entry which is preliminary data.</text>
</comment>
<evidence type="ECO:0000259" key="9">
    <source>
        <dbReference type="PROSITE" id="PS50045"/>
    </source>
</evidence>
<dbReference type="Pfam" id="PF00072">
    <property type="entry name" value="Response_reg"/>
    <property type="match status" value="1"/>
</dbReference>
<dbReference type="InterPro" id="IPR002078">
    <property type="entry name" value="Sigma_54_int"/>
</dbReference>
<dbReference type="SUPFAM" id="SSF52540">
    <property type="entry name" value="P-loop containing nucleoside triphosphate hydrolases"/>
    <property type="match status" value="1"/>
</dbReference>
<evidence type="ECO:0000313" key="11">
    <source>
        <dbReference type="EMBL" id="RDH85784.1"/>
    </source>
</evidence>
<dbReference type="PROSITE" id="PS50045">
    <property type="entry name" value="SIGMA54_INTERACT_4"/>
    <property type="match status" value="1"/>
</dbReference>
<keyword evidence="1 8" id="KW-0597">Phosphoprotein</keyword>
<dbReference type="InterPro" id="IPR058031">
    <property type="entry name" value="AAA_lid_NorR"/>
</dbReference>
<dbReference type="Pfam" id="PF25601">
    <property type="entry name" value="AAA_lid_14"/>
    <property type="match status" value="1"/>
</dbReference>
<dbReference type="CDD" id="cd00009">
    <property type="entry name" value="AAA"/>
    <property type="match status" value="1"/>
</dbReference>
<dbReference type="InterPro" id="IPR025943">
    <property type="entry name" value="Sigma_54_int_dom_ATP-bd_2"/>
</dbReference>
<dbReference type="AlphaFoldDB" id="A0A370DN28"/>
<dbReference type="InterPro" id="IPR003593">
    <property type="entry name" value="AAA+_ATPase"/>
</dbReference>
<dbReference type="InterPro" id="IPR002197">
    <property type="entry name" value="HTH_Fis"/>
</dbReference>
<evidence type="ECO:0000256" key="3">
    <source>
        <dbReference type="ARBA" id="ARBA00022840"/>
    </source>
</evidence>
<dbReference type="SMART" id="SM00382">
    <property type="entry name" value="AAA"/>
    <property type="match status" value="1"/>
</dbReference>
<feature type="domain" description="Sigma-54 factor interaction" evidence="9">
    <location>
        <begin position="138"/>
        <end position="358"/>
    </location>
</feature>
<evidence type="ECO:0000256" key="4">
    <source>
        <dbReference type="ARBA" id="ARBA00023012"/>
    </source>
</evidence>
<gene>
    <name evidence="11" type="ORF">DIZ78_10020</name>
</gene>
<keyword evidence="4" id="KW-0902">Two-component regulatory system</keyword>
<dbReference type="InterPro" id="IPR011006">
    <property type="entry name" value="CheY-like_superfamily"/>
</dbReference>
<dbReference type="Gene3D" id="1.10.10.60">
    <property type="entry name" value="Homeodomain-like"/>
    <property type="match status" value="1"/>
</dbReference>
<dbReference type="GO" id="GO:0000160">
    <property type="term" value="P:phosphorelay signal transduction system"/>
    <property type="evidence" value="ECO:0007669"/>
    <property type="project" value="UniProtKB-KW"/>
</dbReference>
<dbReference type="Gene3D" id="3.40.50.300">
    <property type="entry name" value="P-loop containing nucleotide triphosphate hydrolases"/>
    <property type="match status" value="1"/>
</dbReference>
<dbReference type="FunFam" id="3.40.50.2300:FF:000018">
    <property type="entry name" value="DNA-binding transcriptional regulator NtrC"/>
    <property type="match status" value="1"/>
</dbReference>
<dbReference type="InterPro" id="IPR025662">
    <property type="entry name" value="Sigma_54_int_dom_ATP-bd_1"/>
</dbReference>
<dbReference type="Gene3D" id="1.10.8.60">
    <property type="match status" value="1"/>
</dbReference>
<dbReference type="PANTHER" id="PTHR32071">
    <property type="entry name" value="TRANSCRIPTIONAL REGULATORY PROTEIN"/>
    <property type="match status" value="1"/>
</dbReference>
<dbReference type="GO" id="GO:0005524">
    <property type="term" value="F:ATP binding"/>
    <property type="evidence" value="ECO:0007669"/>
    <property type="project" value="UniProtKB-KW"/>
</dbReference>
<dbReference type="PROSITE" id="PS00676">
    <property type="entry name" value="SIGMA54_INTERACT_2"/>
    <property type="match status" value="1"/>
</dbReference>
<organism evidence="11 12">
    <name type="scientific">endosymbiont of Escarpia spicata</name>
    <dbReference type="NCBI Taxonomy" id="2200908"/>
    <lineage>
        <taxon>Bacteria</taxon>
        <taxon>Pseudomonadati</taxon>
        <taxon>Pseudomonadota</taxon>
        <taxon>Gammaproteobacteria</taxon>
        <taxon>sulfur-oxidizing symbionts</taxon>
    </lineage>
</organism>
<feature type="modified residue" description="4-aspartylphosphate" evidence="8">
    <location>
        <position position="54"/>
    </location>
</feature>
<evidence type="ECO:0000256" key="7">
    <source>
        <dbReference type="ARBA" id="ARBA00023163"/>
    </source>
</evidence>
<accession>A0A370DN28</accession>
<dbReference type="PANTHER" id="PTHR32071:SF21">
    <property type="entry name" value="TRANSCRIPTIONAL REGULATORY PROTEIN FLGR"/>
    <property type="match status" value="1"/>
</dbReference>
<keyword evidence="5" id="KW-0805">Transcription regulation</keyword>
<dbReference type="Gene3D" id="3.40.50.2300">
    <property type="match status" value="1"/>
</dbReference>
<dbReference type="GO" id="GO:0043565">
    <property type="term" value="F:sequence-specific DNA binding"/>
    <property type="evidence" value="ECO:0007669"/>
    <property type="project" value="InterPro"/>
</dbReference>
<dbReference type="PROSITE" id="PS00675">
    <property type="entry name" value="SIGMA54_INTERACT_1"/>
    <property type="match status" value="1"/>
</dbReference>
<evidence type="ECO:0000256" key="6">
    <source>
        <dbReference type="ARBA" id="ARBA00023125"/>
    </source>
</evidence>